<protein>
    <recommendedName>
        <fullName evidence="3">Osmotically inducible protein OsmC</fullName>
    </recommendedName>
</protein>
<dbReference type="InterPro" id="IPR036102">
    <property type="entry name" value="OsmC/Ohrsf"/>
</dbReference>
<dbReference type="InterPro" id="IPR003718">
    <property type="entry name" value="OsmC/Ohr_fam"/>
</dbReference>
<evidence type="ECO:0000313" key="1">
    <source>
        <dbReference type="EMBL" id="KON34081.1"/>
    </source>
</evidence>
<dbReference type="PANTHER" id="PTHR34352">
    <property type="entry name" value="PROTEIN YHFA"/>
    <property type="match status" value="1"/>
</dbReference>
<dbReference type="EMBL" id="LFWU01000014">
    <property type="protein sequence ID" value="KON34081.1"/>
    <property type="molecule type" value="Genomic_DNA"/>
</dbReference>
<dbReference type="InterPro" id="IPR015946">
    <property type="entry name" value="KH_dom-like_a/b"/>
</dbReference>
<dbReference type="SUPFAM" id="SSF82784">
    <property type="entry name" value="OsmC-like"/>
    <property type="match status" value="1"/>
</dbReference>
<dbReference type="Proteomes" id="UP000037237">
    <property type="component" value="Unassembled WGS sequence"/>
</dbReference>
<dbReference type="AlphaFoldDB" id="A0A0M0C123"/>
<name>A0A0M0C123_9ARCH</name>
<evidence type="ECO:0008006" key="3">
    <source>
        <dbReference type="Google" id="ProtNLM"/>
    </source>
</evidence>
<evidence type="ECO:0000313" key="2">
    <source>
        <dbReference type="Proteomes" id="UP000037237"/>
    </source>
</evidence>
<dbReference type="Pfam" id="PF02566">
    <property type="entry name" value="OsmC"/>
    <property type="match status" value="1"/>
</dbReference>
<reference evidence="1 2" key="1">
    <citation type="submission" date="2015-06" db="EMBL/GenBank/DDBJ databases">
        <title>New insights into the roles of widespread benthic archaea in carbon and nitrogen cycling.</title>
        <authorList>
            <person name="Lazar C.S."/>
            <person name="Baker B.J."/>
            <person name="Seitz K.W."/>
            <person name="Hyde A.S."/>
            <person name="Dick G.J."/>
            <person name="Hinrichs K.-U."/>
            <person name="Teske A.P."/>
        </authorList>
    </citation>
    <scope>NUCLEOTIDE SEQUENCE [LARGE SCALE GENOMIC DNA]</scope>
    <source>
        <strain evidence="1">SG8-32-1</strain>
    </source>
</reference>
<accession>A0A0M0C123</accession>
<organism evidence="1 2">
    <name type="scientific">miscellaneous Crenarchaeota group-1 archaeon SG8-32-1</name>
    <dbReference type="NCBI Taxonomy" id="1685124"/>
    <lineage>
        <taxon>Archaea</taxon>
        <taxon>Candidatus Bathyarchaeota</taxon>
        <taxon>MCG-1</taxon>
    </lineage>
</organism>
<sequence>MSEKSTITQLNFIDGYKFLVKSDVDYIPDFYVDEAKPEGEGSGPNPPRLLATAVGHCLSSSLIYCLKKARIPIKKLQTTVKTNSYRNEKGYLRIQSIEVTLNLQINEEDKNRISRCLTIFEDYCTVTQSVRKGIDVDIKIK</sequence>
<gene>
    <name evidence="1" type="ORF">AC477_00780</name>
</gene>
<dbReference type="PANTHER" id="PTHR34352:SF1">
    <property type="entry name" value="PROTEIN YHFA"/>
    <property type="match status" value="1"/>
</dbReference>
<dbReference type="Gene3D" id="3.30.300.20">
    <property type="match status" value="1"/>
</dbReference>
<comment type="caution">
    <text evidence="1">The sequence shown here is derived from an EMBL/GenBank/DDBJ whole genome shotgun (WGS) entry which is preliminary data.</text>
</comment>
<proteinExistence type="predicted"/>